<dbReference type="RefSeq" id="WP_072723764.1">
    <property type="nucleotide sequence ID" value="NZ_FQXH01000007.1"/>
</dbReference>
<evidence type="ECO:0000259" key="1">
    <source>
        <dbReference type="Pfam" id="PF00881"/>
    </source>
</evidence>
<protein>
    <submittedName>
        <fullName evidence="2">Nitroreductase</fullName>
    </submittedName>
</protein>
<proteinExistence type="predicted"/>
<gene>
    <name evidence="2" type="ORF">SAMN02744040_00746</name>
</gene>
<dbReference type="InterPro" id="IPR000415">
    <property type="entry name" value="Nitroreductase-like"/>
</dbReference>
<organism evidence="2 3">
    <name type="scientific">Tepidibacter thalassicus DSM 15285</name>
    <dbReference type="NCBI Taxonomy" id="1123350"/>
    <lineage>
        <taxon>Bacteria</taxon>
        <taxon>Bacillati</taxon>
        <taxon>Bacillota</taxon>
        <taxon>Clostridia</taxon>
        <taxon>Peptostreptococcales</taxon>
        <taxon>Peptostreptococcaceae</taxon>
        <taxon>Tepidibacter</taxon>
    </lineage>
</organism>
<dbReference type="PANTHER" id="PTHR23026:SF123">
    <property type="entry name" value="NAD(P)H NITROREDUCTASE RV3131-RELATED"/>
    <property type="match status" value="1"/>
</dbReference>
<reference evidence="3" key="1">
    <citation type="submission" date="2016-11" db="EMBL/GenBank/DDBJ databases">
        <authorList>
            <person name="Varghese N."/>
            <person name="Submissions S."/>
        </authorList>
    </citation>
    <scope>NUCLEOTIDE SEQUENCE [LARGE SCALE GENOMIC DNA]</scope>
    <source>
        <strain evidence="3">DSM 15285</strain>
    </source>
</reference>
<dbReference type="Gene3D" id="3.40.109.10">
    <property type="entry name" value="NADH Oxidase"/>
    <property type="match status" value="1"/>
</dbReference>
<dbReference type="EMBL" id="FQXH01000007">
    <property type="protein sequence ID" value="SHH08014.1"/>
    <property type="molecule type" value="Genomic_DNA"/>
</dbReference>
<keyword evidence="3" id="KW-1185">Reference proteome</keyword>
<dbReference type="OrthoDB" id="9812105at2"/>
<name>A0A1M5Q1S1_9FIRM</name>
<dbReference type="Proteomes" id="UP000242520">
    <property type="component" value="Unassembled WGS sequence"/>
</dbReference>
<dbReference type="GO" id="GO:0016491">
    <property type="term" value="F:oxidoreductase activity"/>
    <property type="evidence" value="ECO:0007669"/>
    <property type="project" value="InterPro"/>
</dbReference>
<dbReference type="InterPro" id="IPR029479">
    <property type="entry name" value="Nitroreductase"/>
</dbReference>
<sequence>MKNLDFIYKRHSVRKFKDQDVPMEDIKEMIKAATHAPSGKNVQNWHFVVVKDKQKIQEMAKLIEKKHMEIANYTKDEKKREKFIKFLKYFIMFKNAPVLIMVYAGDYPVTALDLLKEGGASDEEIRELLKPAPGIQNIGAAMENLLLAAANMGYGGCWMTGPNYARSELAEFIGFKKDGYSLVAMTPIGVPDGEVKSPPRKPLEEVMTVIE</sequence>
<feature type="domain" description="Nitroreductase" evidence="1">
    <location>
        <begin position="7"/>
        <end position="189"/>
    </location>
</feature>
<dbReference type="SUPFAM" id="SSF55469">
    <property type="entry name" value="FMN-dependent nitroreductase-like"/>
    <property type="match status" value="1"/>
</dbReference>
<accession>A0A1M5Q1S1</accession>
<dbReference type="Pfam" id="PF00881">
    <property type="entry name" value="Nitroreductase"/>
    <property type="match status" value="1"/>
</dbReference>
<dbReference type="AlphaFoldDB" id="A0A1M5Q1S1"/>
<evidence type="ECO:0000313" key="2">
    <source>
        <dbReference type="EMBL" id="SHH08014.1"/>
    </source>
</evidence>
<dbReference type="STRING" id="1123350.SAMN02744040_00746"/>
<dbReference type="PANTHER" id="PTHR23026">
    <property type="entry name" value="NADPH NITROREDUCTASE"/>
    <property type="match status" value="1"/>
</dbReference>
<evidence type="ECO:0000313" key="3">
    <source>
        <dbReference type="Proteomes" id="UP000242520"/>
    </source>
</evidence>
<dbReference type="InterPro" id="IPR050627">
    <property type="entry name" value="Nitroreductase/BluB"/>
</dbReference>